<comment type="caution">
    <text evidence="1">The sequence shown here is derived from an EMBL/GenBank/DDBJ whole genome shotgun (WGS) entry which is preliminary data.</text>
</comment>
<dbReference type="RefSeq" id="WP_141275280.1">
    <property type="nucleotide sequence ID" value="NZ_BJMM01000006.1"/>
</dbReference>
<gene>
    <name evidence="1" type="ORF">SCA03_16950</name>
</gene>
<name>A0A4Y3QUR8_STRCI</name>
<dbReference type="EMBL" id="BJMM01000006">
    <property type="protein sequence ID" value="GEB49144.1"/>
    <property type="molecule type" value="Genomic_DNA"/>
</dbReference>
<sequence length="282" mass="31422">MVSLAVAIALALVGWAFTYMLDYFSTERTARHAKDVDEKIEKEEPAFTASTRVDPPPPDSQVVLFDHPLTSAERKYLTGLDLEEGKDEPDLKNFVKSHHGKRLAFPGDKVGGYSKTWLIDFFSGRTESLTISGVHAENIDCKPAAAKAMILFPPQGVGDYSTMLFKLPDNTPPIIGGDLQVEGVGEPYFSHKKIDLGNGATPGGVRMEVSSGTQDCAWEFEAEYRDSQGAHEQRFKDGKKRFFTRGVPARPQQVFMYAADKFSITDCQKKREEGCDWRSWVT</sequence>
<dbReference type="OrthoDB" id="3436009at2"/>
<protein>
    <submittedName>
        <fullName evidence="1">Uncharacterized protein</fullName>
    </submittedName>
</protein>
<proteinExistence type="predicted"/>
<keyword evidence="2" id="KW-1185">Reference proteome</keyword>
<dbReference type="AlphaFoldDB" id="A0A4Y3QUR8"/>
<reference evidence="1 2" key="1">
    <citation type="submission" date="2019-06" db="EMBL/GenBank/DDBJ databases">
        <title>Whole genome shotgun sequence of Streptomyces cacaoi subsp. cacaoi NBRC 12748.</title>
        <authorList>
            <person name="Hosoyama A."/>
            <person name="Uohara A."/>
            <person name="Ohji S."/>
            <person name="Ichikawa N."/>
        </authorList>
    </citation>
    <scope>NUCLEOTIDE SEQUENCE [LARGE SCALE GENOMIC DNA]</scope>
    <source>
        <strain evidence="1 2">NBRC 12748</strain>
    </source>
</reference>
<evidence type="ECO:0000313" key="2">
    <source>
        <dbReference type="Proteomes" id="UP000319210"/>
    </source>
</evidence>
<evidence type="ECO:0000313" key="1">
    <source>
        <dbReference type="EMBL" id="GEB49144.1"/>
    </source>
</evidence>
<accession>A0A4Y3QUR8</accession>
<organism evidence="1 2">
    <name type="scientific">Streptomyces cacaoi</name>
    <dbReference type="NCBI Taxonomy" id="1898"/>
    <lineage>
        <taxon>Bacteria</taxon>
        <taxon>Bacillati</taxon>
        <taxon>Actinomycetota</taxon>
        <taxon>Actinomycetes</taxon>
        <taxon>Kitasatosporales</taxon>
        <taxon>Streptomycetaceae</taxon>
        <taxon>Streptomyces</taxon>
    </lineage>
</organism>
<dbReference type="Proteomes" id="UP000319210">
    <property type="component" value="Unassembled WGS sequence"/>
</dbReference>